<accession>A0A4Z1SXX4</accession>
<dbReference type="AlphaFoldDB" id="A0A4Z1SXX4"/>
<evidence type="ECO:0000313" key="2">
    <source>
        <dbReference type="Proteomes" id="UP000315496"/>
    </source>
</evidence>
<organism evidence="1 2">
    <name type="scientific">Giardia muris</name>
    <dbReference type="NCBI Taxonomy" id="5742"/>
    <lineage>
        <taxon>Eukaryota</taxon>
        <taxon>Metamonada</taxon>
        <taxon>Diplomonadida</taxon>
        <taxon>Hexamitidae</taxon>
        <taxon>Giardiinae</taxon>
        <taxon>Giardia</taxon>
    </lineage>
</organism>
<reference evidence="1 2" key="1">
    <citation type="submission" date="2019-05" db="EMBL/GenBank/DDBJ databases">
        <title>The compact genome of Giardia muris reveals important steps in the evolution of intestinal protozoan parasites.</title>
        <authorList>
            <person name="Xu F."/>
            <person name="Jimenez-Gonzalez A."/>
            <person name="Einarsson E."/>
            <person name="Astvaldsson A."/>
            <person name="Peirasmaki D."/>
            <person name="Eckmann L."/>
            <person name="Andersson J.O."/>
            <person name="Svard S.G."/>
            <person name="Jerlstrom-Hultqvist J."/>
        </authorList>
    </citation>
    <scope>NUCLEOTIDE SEQUENCE [LARGE SCALE GENOMIC DNA]</scope>
    <source>
        <strain evidence="1 2">Roberts-Thomson</strain>
    </source>
</reference>
<dbReference type="EMBL" id="VDLU01000001">
    <property type="protein sequence ID" value="TNJ30546.1"/>
    <property type="molecule type" value="Genomic_DNA"/>
</dbReference>
<proteinExistence type="predicted"/>
<dbReference type="Proteomes" id="UP000315496">
    <property type="component" value="Chromosome 1"/>
</dbReference>
<keyword evidence="2" id="KW-1185">Reference proteome</keyword>
<sequence length="143" mass="15830">MAFNLPIPIPLHTVIPHANPQAPGRPILALDLLRGPDSLHLKWISEQSGCHCRIVGCNLATGGGSNPEIEVSHGTEKEMQRARELSTALLNDFIALVEKILKTTEDDAEDQAFVDWYVEQDPTSIREAVIEALKEQLLGEEER</sequence>
<protein>
    <submittedName>
        <fullName evidence="1">Uncharacterized protein</fullName>
    </submittedName>
</protein>
<gene>
    <name evidence="1" type="ORF">GMRT_12297</name>
</gene>
<dbReference type="VEuPathDB" id="GiardiaDB:GMRT_12297"/>
<comment type="caution">
    <text evidence="1">The sequence shown here is derived from an EMBL/GenBank/DDBJ whole genome shotgun (WGS) entry which is preliminary data.</text>
</comment>
<evidence type="ECO:0000313" key="1">
    <source>
        <dbReference type="EMBL" id="TNJ30546.1"/>
    </source>
</evidence>
<name>A0A4Z1SXX4_GIAMU</name>